<dbReference type="Gene3D" id="3.40.50.2000">
    <property type="entry name" value="Glycogen Phosphorylase B"/>
    <property type="match status" value="2"/>
</dbReference>
<gene>
    <name evidence="3" type="ORF">J4050_07990</name>
</gene>
<comment type="caution">
    <text evidence="3">The sequence shown here is derived from an EMBL/GenBank/DDBJ whole genome shotgun (WGS) entry which is preliminary data.</text>
</comment>
<dbReference type="InterPro" id="IPR001296">
    <property type="entry name" value="Glyco_trans_1"/>
</dbReference>
<dbReference type="CDD" id="cd03801">
    <property type="entry name" value="GT4_PimA-like"/>
    <property type="match status" value="1"/>
</dbReference>
<evidence type="ECO:0000259" key="1">
    <source>
        <dbReference type="Pfam" id="PF00534"/>
    </source>
</evidence>
<evidence type="ECO:0000313" key="3">
    <source>
        <dbReference type="EMBL" id="MBO3116682.1"/>
    </source>
</evidence>
<evidence type="ECO:0000259" key="2">
    <source>
        <dbReference type="Pfam" id="PF13439"/>
    </source>
</evidence>
<dbReference type="Proteomes" id="UP000676776">
    <property type="component" value="Unassembled WGS sequence"/>
</dbReference>
<dbReference type="RefSeq" id="WP_208154050.1">
    <property type="nucleotide sequence ID" value="NZ_JAGEVF010000005.1"/>
</dbReference>
<accession>A0ABS3T1R3</accession>
<sequence>MHICFVTSEYPKEGFPHGGIGSFIQTIGQKLHSSGHKVTVVGINNYTKTNLQENDNGVNIFRLKPKVFKGLTWFLNNASINRKLKEIHNEDAISVVETAELGLAFIKKLKSVKYIIRLHGGHHFFSEAEQRGISKWKGYQEKRSFKKSDAFIAVSNYVKIHTNKYLSYHNKPIVTIRNPVNLDVFAPRIDVGMKKHAIVFAGTVCEKKGVQKLIEAMPLVMQKFPKVRLFIYGRDWFFPDGKSYISFLKEEVLSQLGKYADRIHFEGAVSLSDLSEKFAKAEVCVFPSLMETQGLVVTEAMAMQKLVINSELGPGKELVEHKVTGLLCNPYESKDIAKKLIWALNNAETCDTIRLSARKYVLSEFDTNKLINQNLNFYKSVT</sequence>
<dbReference type="InterPro" id="IPR028098">
    <property type="entry name" value="Glyco_trans_4-like_N"/>
</dbReference>
<dbReference type="Pfam" id="PF13439">
    <property type="entry name" value="Glyco_transf_4"/>
    <property type="match status" value="1"/>
</dbReference>
<dbReference type="SUPFAM" id="SSF53756">
    <property type="entry name" value="UDP-Glycosyltransferase/glycogen phosphorylase"/>
    <property type="match status" value="1"/>
</dbReference>
<organism evidence="3 4">
    <name type="scientific">Winogradskyella pelagia</name>
    <dbReference type="NCBI Taxonomy" id="2819984"/>
    <lineage>
        <taxon>Bacteria</taxon>
        <taxon>Pseudomonadati</taxon>
        <taxon>Bacteroidota</taxon>
        <taxon>Flavobacteriia</taxon>
        <taxon>Flavobacteriales</taxon>
        <taxon>Flavobacteriaceae</taxon>
        <taxon>Winogradskyella</taxon>
    </lineage>
</organism>
<proteinExistence type="predicted"/>
<reference evidence="3 4" key="1">
    <citation type="submission" date="2021-03" db="EMBL/GenBank/DDBJ databases">
        <title>Winogradskyella sp. nov., isolated from costal sediment.</title>
        <authorList>
            <person name="Gao C."/>
        </authorList>
    </citation>
    <scope>NUCLEOTIDE SEQUENCE [LARGE SCALE GENOMIC DNA]</scope>
    <source>
        <strain evidence="3 4">DF17</strain>
    </source>
</reference>
<dbReference type="PANTHER" id="PTHR12526">
    <property type="entry name" value="GLYCOSYLTRANSFERASE"/>
    <property type="match status" value="1"/>
</dbReference>
<evidence type="ECO:0000313" key="4">
    <source>
        <dbReference type="Proteomes" id="UP000676776"/>
    </source>
</evidence>
<dbReference type="EMBL" id="JAGEVF010000005">
    <property type="protein sequence ID" value="MBO3116682.1"/>
    <property type="molecule type" value="Genomic_DNA"/>
</dbReference>
<feature type="domain" description="Glycosyltransferase subfamily 4-like N-terminal" evidence="2">
    <location>
        <begin position="18"/>
        <end position="183"/>
    </location>
</feature>
<keyword evidence="4" id="KW-1185">Reference proteome</keyword>
<feature type="domain" description="Glycosyl transferase family 1" evidence="1">
    <location>
        <begin position="193"/>
        <end position="359"/>
    </location>
</feature>
<dbReference type="Pfam" id="PF00534">
    <property type="entry name" value="Glycos_transf_1"/>
    <property type="match status" value="1"/>
</dbReference>
<protein>
    <submittedName>
        <fullName evidence="3">Glycosyltransferase family 4 protein</fullName>
    </submittedName>
</protein>
<name>A0ABS3T1R3_9FLAO</name>